<name>A0A5B7DTZ9_PORTR</name>
<dbReference type="GO" id="GO:0051959">
    <property type="term" value="F:dynein light intermediate chain binding"/>
    <property type="evidence" value="ECO:0007669"/>
    <property type="project" value="InterPro"/>
</dbReference>
<keyword evidence="4" id="KW-1185">Reference proteome</keyword>
<dbReference type="OrthoDB" id="14187at2759"/>
<dbReference type="GO" id="GO:0007018">
    <property type="term" value="P:microtubule-based movement"/>
    <property type="evidence" value="ECO:0007669"/>
    <property type="project" value="InterPro"/>
</dbReference>
<dbReference type="Pfam" id="PF22597">
    <property type="entry name" value="DYN_lid"/>
    <property type="match status" value="1"/>
</dbReference>
<feature type="domain" description="Dynein heavy chain linker" evidence="1">
    <location>
        <begin position="293"/>
        <end position="664"/>
    </location>
</feature>
<dbReference type="SUPFAM" id="SSF52540">
    <property type="entry name" value="P-loop containing nucleoside triphosphate hydrolases"/>
    <property type="match status" value="1"/>
</dbReference>
<evidence type="ECO:0000259" key="2">
    <source>
        <dbReference type="Pfam" id="PF22597"/>
    </source>
</evidence>
<dbReference type="EMBL" id="VSRR010001420">
    <property type="protein sequence ID" value="MPC25132.1"/>
    <property type="molecule type" value="Genomic_DNA"/>
</dbReference>
<dbReference type="Gene3D" id="1.20.140.100">
    <property type="entry name" value="Dynein heavy chain, N-terminal domain 2"/>
    <property type="match status" value="1"/>
</dbReference>
<dbReference type="PANTHER" id="PTHR45703:SF22">
    <property type="entry name" value="DYNEIN CYTOPLASMIC 2 HEAVY CHAIN 1"/>
    <property type="match status" value="1"/>
</dbReference>
<dbReference type="AlphaFoldDB" id="A0A5B7DTZ9"/>
<dbReference type="InterPro" id="IPR027417">
    <property type="entry name" value="P-loop_NTPase"/>
</dbReference>
<dbReference type="InterPro" id="IPR013602">
    <property type="entry name" value="Dynein_heavy_linker"/>
</dbReference>
<accession>A0A5B7DTZ9</accession>
<dbReference type="InterPro" id="IPR054354">
    <property type="entry name" value="DYNC2H1-like_lid"/>
</dbReference>
<dbReference type="InterPro" id="IPR042222">
    <property type="entry name" value="Dynein_2_N"/>
</dbReference>
<dbReference type="Pfam" id="PF12775">
    <property type="entry name" value="AAA_7"/>
    <property type="match status" value="1"/>
</dbReference>
<dbReference type="InterPro" id="IPR026983">
    <property type="entry name" value="DHC"/>
</dbReference>
<dbReference type="PANTHER" id="PTHR45703">
    <property type="entry name" value="DYNEIN HEAVY CHAIN"/>
    <property type="match status" value="1"/>
</dbReference>
<proteinExistence type="predicted"/>
<dbReference type="GO" id="GO:0030286">
    <property type="term" value="C:dynein complex"/>
    <property type="evidence" value="ECO:0007669"/>
    <property type="project" value="InterPro"/>
</dbReference>
<protein>
    <submittedName>
        <fullName evidence="3">Cytoplasmic dynein 2 heavy chain 1</fullName>
    </submittedName>
</protein>
<evidence type="ECO:0000313" key="3">
    <source>
        <dbReference type="EMBL" id="MPC25132.1"/>
    </source>
</evidence>
<gene>
    <name evidence="3" type="primary">DYH1B_2</name>
    <name evidence="3" type="ORF">E2C01_018235</name>
</gene>
<comment type="caution">
    <text evidence="3">The sequence shown here is derived from an EMBL/GenBank/DDBJ whole genome shotgun (WGS) entry which is preliminary data.</text>
</comment>
<sequence length="926" mass="107307">MLGDFAGCFGGMLSEGRRAAAGRCYCFELRAGKGRGVSGARFVHERRRNLRASKGKGQEIGRLPSQEKIDCFTISFQPLRVELEIMNRRYWDILVQSLHNAIMKDITTIEKFTEDAIEVLRKQPQTVEEIANASSKHSEYIQQTEQMVELFNEAERKNKTLASWTKERVEQLSRVTMQWDNYKSLMDNHEQIVARQVLYFCSMSSNTLQMEVIMSSLESQTNNFNSEVEKFGMRWYQLRPREDQLEGEMDVQASIAFITEKRLEWDQLMEMRDRLRNDYQHFNMGEPVFPEVEDIEADLKSHEQIWGLFEEFNTSMQQFADEEWIVFRSKTFKFEEFLNQWNDKLSNSGETTPVTVRLIRELEKYQTMVPVLKYVRGEVFSEKHWIEMYNLLGIPSTTTIDKLTFEHFLKVREELVKQADALKEMNSKAAGEIVIRQALGELDVWEVDARFTLTPHINSAGNQVGDHQSLLQSLKDSPYYPAFADRARVWEQRLADLDEYLSNLNQIQRKWVYLEPIFGRGALPKEQGRFRRVDDDFKAIMADVARDSKVVSLCRISGFRSTLSTLLDQLAWCQKSLNEYLEEKRTAFPRFYFIGDDDLLEILGQATNPEVIQSHLKKLFGGIHFVKFNEGNTHITAMKSLEGETVPLKKPVEITTKVEKLICDALMDPQMCMVLSTNTGRVYRPKDCERLIVYLKDLNLPKPDKWGTCQLITFLQQVVTYRGFYDNNLEWVGLEGVQVVASMTGGSALGRHKLSTRFTSVVRIASIGYPEREQLVSVYTAYLQSVLRSVCADHPAWTSSVKAQQLATSMVNIYHEVREAFSVDDYSHYLFTPRDLTRWVVCLLRYQVPPDASSLTPLLQVWLYEACRLFRDKLVEEEDILKFDGFLLSGIQSDWGVDLRDSLHNTFYVTPAVASVRLLFLLQSRY</sequence>
<dbReference type="Pfam" id="PF08393">
    <property type="entry name" value="DHC_N2"/>
    <property type="match status" value="1"/>
</dbReference>
<dbReference type="Gene3D" id="3.40.50.300">
    <property type="entry name" value="P-loop containing nucleotide triphosphate hydrolases"/>
    <property type="match status" value="1"/>
</dbReference>
<organism evidence="3 4">
    <name type="scientific">Portunus trituberculatus</name>
    <name type="common">Swimming crab</name>
    <name type="synonym">Neptunus trituberculatus</name>
    <dbReference type="NCBI Taxonomy" id="210409"/>
    <lineage>
        <taxon>Eukaryota</taxon>
        <taxon>Metazoa</taxon>
        <taxon>Ecdysozoa</taxon>
        <taxon>Arthropoda</taxon>
        <taxon>Crustacea</taxon>
        <taxon>Multicrustacea</taxon>
        <taxon>Malacostraca</taxon>
        <taxon>Eumalacostraca</taxon>
        <taxon>Eucarida</taxon>
        <taxon>Decapoda</taxon>
        <taxon>Pleocyemata</taxon>
        <taxon>Brachyura</taxon>
        <taxon>Eubrachyura</taxon>
        <taxon>Portunoidea</taxon>
        <taxon>Portunidae</taxon>
        <taxon>Portuninae</taxon>
        <taxon>Portunus</taxon>
    </lineage>
</organism>
<feature type="domain" description="Dynein 2 heavy chain 1 cytoplasmic ATPase lid" evidence="2">
    <location>
        <begin position="787"/>
        <end position="879"/>
    </location>
</feature>
<reference evidence="3 4" key="1">
    <citation type="submission" date="2019-05" db="EMBL/GenBank/DDBJ databases">
        <title>Another draft genome of Portunus trituberculatus and its Hox gene families provides insights of decapod evolution.</title>
        <authorList>
            <person name="Jeong J.-H."/>
            <person name="Song I."/>
            <person name="Kim S."/>
            <person name="Choi T."/>
            <person name="Kim D."/>
            <person name="Ryu S."/>
            <person name="Kim W."/>
        </authorList>
    </citation>
    <scope>NUCLEOTIDE SEQUENCE [LARGE SCALE GENOMIC DNA]</scope>
    <source>
        <tissue evidence="3">Muscle</tissue>
    </source>
</reference>
<dbReference type="Proteomes" id="UP000324222">
    <property type="component" value="Unassembled WGS sequence"/>
</dbReference>
<dbReference type="GO" id="GO:0045505">
    <property type="term" value="F:dynein intermediate chain binding"/>
    <property type="evidence" value="ECO:0007669"/>
    <property type="project" value="InterPro"/>
</dbReference>
<evidence type="ECO:0000313" key="4">
    <source>
        <dbReference type="Proteomes" id="UP000324222"/>
    </source>
</evidence>
<dbReference type="Gene3D" id="1.20.920.30">
    <property type="match status" value="1"/>
</dbReference>
<evidence type="ECO:0000259" key="1">
    <source>
        <dbReference type="Pfam" id="PF08393"/>
    </source>
</evidence>
<dbReference type="FunFam" id="3.20.180.20:FF:000002">
    <property type="entry name" value="Cytoplasmic dynein heavy chain 1"/>
    <property type="match status" value="1"/>
</dbReference>